<gene>
    <name evidence="1" type="ORF">SNE40_021804</name>
</gene>
<keyword evidence="2" id="KW-1185">Reference proteome</keyword>
<dbReference type="Gene3D" id="3.60.10.10">
    <property type="entry name" value="Endonuclease/exonuclease/phosphatase"/>
    <property type="match status" value="1"/>
</dbReference>
<comment type="caution">
    <text evidence="1">The sequence shown here is derived from an EMBL/GenBank/DDBJ whole genome shotgun (WGS) entry which is preliminary data.</text>
</comment>
<dbReference type="EMBL" id="JAZGQO010000018">
    <property type="protein sequence ID" value="KAK6167875.1"/>
    <property type="molecule type" value="Genomic_DNA"/>
</dbReference>
<dbReference type="Proteomes" id="UP001347796">
    <property type="component" value="Unassembled WGS sequence"/>
</dbReference>
<dbReference type="AlphaFoldDB" id="A0AAN8G8N9"/>
<name>A0AAN8G8N9_PATCE</name>
<accession>A0AAN8G8N9</accession>
<evidence type="ECO:0000313" key="2">
    <source>
        <dbReference type="Proteomes" id="UP001347796"/>
    </source>
</evidence>
<proteinExistence type="predicted"/>
<organism evidence="1 2">
    <name type="scientific">Patella caerulea</name>
    <name type="common">Rayed Mediterranean limpet</name>
    <dbReference type="NCBI Taxonomy" id="87958"/>
    <lineage>
        <taxon>Eukaryota</taxon>
        <taxon>Metazoa</taxon>
        <taxon>Spiralia</taxon>
        <taxon>Lophotrochozoa</taxon>
        <taxon>Mollusca</taxon>
        <taxon>Gastropoda</taxon>
        <taxon>Patellogastropoda</taxon>
        <taxon>Patelloidea</taxon>
        <taxon>Patellidae</taxon>
        <taxon>Patella</taxon>
    </lineage>
</organism>
<protein>
    <submittedName>
        <fullName evidence="1">Uncharacterized protein</fullName>
    </submittedName>
</protein>
<dbReference type="SUPFAM" id="SSF56219">
    <property type="entry name" value="DNase I-like"/>
    <property type="match status" value="1"/>
</dbReference>
<sequence length="179" mass="20886">MGDFNGRCGNCIETVDEINPNLFGQEIIKLCKSRKLKLLNGSAHYNNRFTFANHIGRSIVDYAITDKKTFKETKFEVLDSNEFSDHSPIRTTFSLVDDILADKRGCLKSDKYDGNEFRVNVVQCPKCNRHRIPTEPSCTEIYHRLKTALENYNHDTQDRRHWLELKKATKEYNKKKSHN</sequence>
<dbReference type="InterPro" id="IPR036691">
    <property type="entry name" value="Endo/exonu/phosph_ase_sf"/>
</dbReference>
<evidence type="ECO:0000313" key="1">
    <source>
        <dbReference type="EMBL" id="KAK6167875.1"/>
    </source>
</evidence>
<reference evidence="1 2" key="1">
    <citation type="submission" date="2024-01" db="EMBL/GenBank/DDBJ databases">
        <title>The genome of the rayed Mediterranean limpet Patella caerulea (Linnaeus, 1758).</title>
        <authorList>
            <person name="Anh-Thu Weber A."/>
            <person name="Halstead-Nussloch G."/>
        </authorList>
    </citation>
    <scope>NUCLEOTIDE SEQUENCE [LARGE SCALE GENOMIC DNA]</scope>
    <source>
        <strain evidence="1">AATW-2023a</strain>
        <tissue evidence="1">Whole specimen</tissue>
    </source>
</reference>